<sequence>MRIAFFGDVVGRAGRIALCERLPELKRQLRLDFVGVNGENAAGGFGLTEVIANELFEAGADCLTLGNHAWDQRETIAYIDREPRLLRVANYPPLTQAPGRGANLFQLGDRAVLVVSVMGRVYMDALDCPFSAVEREISASPLGQVADAIIVEVHGEATSEKQGMGHFLDGRASLVFGTHTHVPSADTRILTGGTAFQTELGMCGDYDSVIGMNKHIAVRKLSSRMPYQRHEPAEGPGLASGIFVQTDEKTGLAIRAEPIRIGFGLKQAMPLIEP</sequence>
<comment type="caution">
    <text evidence="1">The sequence shown here is derived from an EMBL/GenBank/DDBJ whole genome shotgun (WGS) entry which is preliminary data.</text>
</comment>
<dbReference type="PANTHER" id="PTHR36303">
    <property type="entry name" value="2',3'-CYCLIC-NUCLEOTIDE 2'-PHOSPHODIESTERASE"/>
    <property type="match status" value="1"/>
</dbReference>
<dbReference type="PANTHER" id="PTHR36303:SF1">
    <property type="entry name" value="2',3'-CYCLIC-NUCLEOTIDE 2'-PHOSPHODIESTERASE"/>
    <property type="match status" value="1"/>
</dbReference>
<dbReference type="EMBL" id="BPFZ01000005">
    <property type="protein sequence ID" value="GIU66911.1"/>
    <property type="molecule type" value="Genomic_DNA"/>
</dbReference>
<dbReference type="RefSeq" id="WP_284359590.1">
    <property type="nucleotide sequence ID" value="NZ_BPFZ01000005.1"/>
</dbReference>
<keyword evidence="2" id="KW-1185">Reference proteome</keyword>
<dbReference type="Proteomes" id="UP001161064">
    <property type="component" value="Unassembled WGS sequence"/>
</dbReference>
<reference evidence="1" key="1">
    <citation type="submission" date="2021-05" db="EMBL/GenBank/DDBJ databases">
        <authorList>
            <person name="Tanabe Y."/>
        </authorList>
    </citation>
    <scope>NUCLEOTIDE SEQUENCE</scope>
    <source>
        <strain evidence="1">BOTRYCO-1</strain>
    </source>
</reference>
<dbReference type="InterPro" id="IPR029052">
    <property type="entry name" value="Metallo-depent_PP-like"/>
</dbReference>
<accession>A0ABQ4PV65</accession>
<dbReference type="Pfam" id="PF13277">
    <property type="entry name" value="YmdB"/>
    <property type="match status" value="1"/>
</dbReference>
<reference evidence="1" key="2">
    <citation type="journal article" date="2023" name="ISME Commun">
        <title>Characterization of a bloom-associated alphaproteobacterial lineage, 'Candidatus Phycosocius': insights into freshwater algal-bacterial interactions.</title>
        <authorList>
            <person name="Tanabe Y."/>
            <person name="Yamaguchi H."/>
            <person name="Yoshida M."/>
            <person name="Kai A."/>
            <person name="Okazaki Y."/>
        </authorList>
    </citation>
    <scope>NUCLEOTIDE SEQUENCE</scope>
    <source>
        <strain evidence="1">BOTRYCO-1</strain>
    </source>
</reference>
<organism evidence="1 2">
    <name type="scientific">Candidatus Phycosocius spiralis</name>
    <dbReference type="NCBI Taxonomy" id="2815099"/>
    <lineage>
        <taxon>Bacteria</taxon>
        <taxon>Pseudomonadati</taxon>
        <taxon>Pseudomonadota</taxon>
        <taxon>Alphaproteobacteria</taxon>
        <taxon>Caulobacterales</taxon>
        <taxon>Caulobacterales incertae sedis</taxon>
        <taxon>Candidatus Phycosocius</taxon>
    </lineage>
</organism>
<evidence type="ECO:0000313" key="2">
    <source>
        <dbReference type="Proteomes" id="UP001161064"/>
    </source>
</evidence>
<proteinExistence type="predicted"/>
<dbReference type="Gene3D" id="3.60.21.10">
    <property type="match status" value="1"/>
</dbReference>
<gene>
    <name evidence="1" type="ORF">PsB1_1065</name>
</gene>
<evidence type="ECO:0000313" key="1">
    <source>
        <dbReference type="EMBL" id="GIU66911.1"/>
    </source>
</evidence>
<dbReference type="PIRSF" id="PIRSF004789">
    <property type="entry name" value="DR1281"/>
    <property type="match status" value="1"/>
</dbReference>
<protein>
    <submittedName>
        <fullName evidence="1">Metallophosphoesterase</fullName>
    </submittedName>
</protein>
<dbReference type="SUPFAM" id="SSF56300">
    <property type="entry name" value="Metallo-dependent phosphatases"/>
    <property type="match status" value="1"/>
</dbReference>
<dbReference type="InterPro" id="IPR005235">
    <property type="entry name" value="YmdB-like"/>
</dbReference>
<name>A0ABQ4PV65_9PROT</name>